<dbReference type="AlphaFoldDB" id="A0A4U6WZR0"/>
<dbReference type="Proteomes" id="UP000310108">
    <property type="component" value="Unassembled WGS sequence"/>
</dbReference>
<accession>A0A4U6WZR0</accession>
<keyword evidence="3" id="KW-1185">Reference proteome</keyword>
<evidence type="ECO:0000313" key="3">
    <source>
        <dbReference type="Proteomes" id="UP000310108"/>
    </source>
</evidence>
<sequence>MRTMATHGGNASATTAKEHTGGHGSFQHDVEMGAPDAHLLNTTVHSVSWDAVEVTVKDRETKNPKKIVDHVDGLVEA</sequence>
<feature type="compositionally biased region" description="Basic and acidic residues" evidence="1">
    <location>
        <begin position="16"/>
        <end position="30"/>
    </location>
</feature>
<dbReference type="EMBL" id="PJEX01000855">
    <property type="protein sequence ID" value="TKW48608.1"/>
    <property type="molecule type" value="Genomic_DNA"/>
</dbReference>
<comment type="caution">
    <text evidence="2">The sequence shown here is derived from an EMBL/GenBank/DDBJ whole genome shotgun (WGS) entry which is preliminary data.</text>
</comment>
<feature type="region of interest" description="Disordered" evidence="1">
    <location>
        <begin position="1"/>
        <end position="30"/>
    </location>
</feature>
<organism evidence="2 3">
    <name type="scientific">Colletotrichum tanaceti</name>
    <dbReference type="NCBI Taxonomy" id="1306861"/>
    <lineage>
        <taxon>Eukaryota</taxon>
        <taxon>Fungi</taxon>
        <taxon>Dikarya</taxon>
        <taxon>Ascomycota</taxon>
        <taxon>Pezizomycotina</taxon>
        <taxon>Sordariomycetes</taxon>
        <taxon>Hypocreomycetidae</taxon>
        <taxon>Glomerellales</taxon>
        <taxon>Glomerellaceae</taxon>
        <taxon>Colletotrichum</taxon>
        <taxon>Colletotrichum destructivum species complex</taxon>
    </lineage>
</organism>
<proteinExistence type="predicted"/>
<evidence type="ECO:0000256" key="1">
    <source>
        <dbReference type="SAM" id="MobiDB-lite"/>
    </source>
</evidence>
<gene>
    <name evidence="2" type="ORF">CTA1_6675</name>
</gene>
<protein>
    <submittedName>
        <fullName evidence="2">Uncharacterized protein</fullName>
    </submittedName>
</protein>
<dbReference type="STRING" id="1306861.A0A4U6WZR0"/>
<evidence type="ECO:0000313" key="2">
    <source>
        <dbReference type="EMBL" id="TKW48608.1"/>
    </source>
</evidence>
<reference evidence="2 3" key="1">
    <citation type="journal article" date="2019" name="PLoS ONE">
        <title>Comparative genome analysis indicates high evolutionary potential of pathogenicity genes in Colletotrichum tanaceti.</title>
        <authorList>
            <person name="Lelwala R.V."/>
            <person name="Korhonen P.K."/>
            <person name="Young N.D."/>
            <person name="Scott J.B."/>
            <person name="Ades P.A."/>
            <person name="Gasser R.B."/>
            <person name="Taylor P.W.J."/>
        </authorList>
    </citation>
    <scope>NUCLEOTIDE SEQUENCE [LARGE SCALE GENOMIC DNA]</scope>
    <source>
        <strain evidence="2">BRIP57314</strain>
    </source>
</reference>
<name>A0A4U6WZR0_9PEZI</name>
<feature type="non-terminal residue" evidence="2">
    <location>
        <position position="77"/>
    </location>
</feature>